<comment type="subcellular location">
    <subcellularLocation>
        <location evidence="1">Cell septum</location>
    </subcellularLocation>
</comment>
<evidence type="ECO:0000256" key="4">
    <source>
        <dbReference type="ARBA" id="ARBA00022969"/>
    </source>
</evidence>
<proteinExistence type="inferred from homology"/>
<evidence type="ECO:0000256" key="2">
    <source>
        <dbReference type="ARBA" id="ARBA00009323"/>
    </source>
</evidence>
<evidence type="ECO:0000313" key="8">
    <source>
        <dbReference type="Proteomes" id="UP001231675"/>
    </source>
</evidence>
<evidence type="ECO:0000256" key="5">
    <source>
        <dbReference type="ARBA" id="ARBA00023210"/>
    </source>
</evidence>
<organism evidence="7 8">
    <name type="scientific">Streptomyces griseoviridis</name>
    <dbReference type="NCBI Taxonomy" id="45398"/>
    <lineage>
        <taxon>Bacteria</taxon>
        <taxon>Bacillati</taxon>
        <taxon>Actinomycetota</taxon>
        <taxon>Actinomycetes</taxon>
        <taxon>Kitasatosporales</taxon>
        <taxon>Streptomycetaceae</taxon>
        <taxon>Streptomyces</taxon>
    </lineage>
</organism>
<sequence>MRTATALVSVAEEQRVPLPARLVYHTDDPYAVCLSLGEPAKSVTWVFARDLLAEGMRRAAGVGAVLVFPRHRCLPDTMRIVLRSPADAALLEIPASLVTAFLHDTYALVAPGAEGTHIDLDGCLARLAGPNG</sequence>
<keyword evidence="5" id="KW-0717">Septation</keyword>
<keyword evidence="8" id="KW-1185">Reference proteome</keyword>
<reference evidence="7 8" key="1">
    <citation type="submission" date="2023-07" db="EMBL/GenBank/DDBJ databases">
        <title>Sequencing the genomes of 1000 actinobacteria strains.</title>
        <authorList>
            <person name="Klenk H.-P."/>
        </authorList>
    </citation>
    <scope>NUCLEOTIDE SEQUENCE [LARGE SCALE GENOMIC DNA]</scope>
    <source>
        <strain evidence="7 8">DSM 40229</strain>
    </source>
</reference>
<accession>A0ABT9LNK7</accession>
<name>A0ABT9LNK7_STRGD</name>
<dbReference type="Pfam" id="PF04686">
    <property type="entry name" value="SsgA"/>
    <property type="match status" value="1"/>
</dbReference>
<evidence type="ECO:0000256" key="6">
    <source>
        <dbReference type="ARBA" id="ARBA00023306"/>
    </source>
</evidence>
<dbReference type="Proteomes" id="UP001231675">
    <property type="component" value="Unassembled WGS sequence"/>
</dbReference>
<evidence type="ECO:0008006" key="9">
    <source>
        <dbReference type="Google" id="ProtNLM"/>
    </source>
</evidence>
<comment type="similarity">
    <text evidence="2">Belongs to the SsgA family.</text>
</comment>
<evidence type="ECO:0000256" key="3">
    <source>
        <dbReference type="ARBA" id="ARBA00022618"/>
    </source>
</evidence>
<dbReference type="GeneID" id="91554592"/>
<keyword evidence="3" id="KW-0132">Cell division</keyword>
<gene>
    <name evidence="7" type="ORF">J2S47_005611</name>
</gene>
<protein>
    <recommendedName>
        <fullName evidence="9">SsgA family sporulation/cell division regulator</fullName>
    </recommendedName>
</protein>
<comment type="caution">
    <text evidence="7">The sequence shown here is derived from an EMBL/GenBank/DDBJ whole genome shotgun (WGS) entry which is preliminary data.</text>
</comment>
<dbReference type="Gene3D" id="2.30.31.20">
    <property type="entry name" value="Sporulation-specific cell division protein SsgB"/>
    <property type="match status" value="1"/>
</dbReference>
<dbReference type="InterPro" id="IPR006776">
    <property type="entry name" value="SsgB"/>
</dbReference>
<keyword evidence="6" id="KW-0131">Cell cycle</keyword>
<dbReference type="RefSeq" id="WP_189425178.1">
    <property type="nucleotide sequence ID" value="NZ_BMSM01000050.1"/>
</dbReference>
<keyword evidence="4" id="KW-0749">Sporulation</keyword>
<evidence type="ECO:0000313" key="7">
    <source>
        <dbReference type="EMBL" id="MDP9685109.1"/>
    </source>
</evidence>
<dbReference type="EMBL" id="JAURUD010000001">
    <property type="protein sequence ID" value="MDP9685109.1"/>
    <property type="molecule type" value="Genomic_DNA"/>
</dbReference>
<dbReference type="InterPro" id="IPR038658">
    <property type="entry name" value="SsgB_sf"/>
</dbReference>
<evidence type="ECO:0000256" key="1">
    <source>
        <dbReference type="ARBA" id="ARBA00004431"/>
    </source>
</evidence>